<organism evidence="1 2">
    <name type="scientific">Lymnaea stagnalis</name>
    <name type="common">Great pond snail</name>
    <name type="synonym">Helix stagnalis</name>
    <dbReference type="NCBI Taxonomy" id="6523"/>
    <lineage>
        <taxon>Eukaryota</taxon>
        <taxon>Metazoa</taxon>
        <taxon>Spiralia</taxon>
        <taxon>Lophotrochozoa</taxon>
        <taxon>Mollusca</taxon>
        <taxon>Gastropoda</taxon>
        <taxon>Heterobranchia</taxon>
        <taxon>Euthyneura</taxon>
        <taxon>Panpulmonata</taxon>
        <taxon>Hygrophila</taxon>
        <taxon>Lymnaeoidea</taxon>
        <taxon>Lymnaeidae</taxon>
        <taxon>Lymnaea</taxon>
    </lineage>
</organism>
<evidence type="ECO:0000313" key="2">
    <source>
        <dbReference type="Proteomes" id="UP001497497"/>
    </source>
</evidence>
<keyword evidence="2" id="KW-1185">Reference proteome</keyword>
<proteinExistence type="predicted"/>
<dbReference type="EMBL" id="CAXITT010000993">
    <property type="protein sequence ID" value="CAL1547491.1"/>
    <property type="molecule type" value="Genomic_DNA"/>
</dbReference>
<sequence length="181" mass="20469">MTQSSYESEYEAVLDPDGYAIPHEFMRLPSRRKHSAVNNFVDDDDVSPTKFLTKFEGFAKTPGQDSDSGGREPWATYAHDQSLDKVNKRKMTMVKQKINQAYADLSLSSKGVVDSQGADDWTYVDEDGTTDEAVIEPTELKKRIQYCATVRLKSSVSIKKSKEYLDAIYPQLFEYCLLVGL</sequence>
<protein>
    <submittedName>
        <fullName evidence="1">Uncharacterized protein</fullName>
    </submittedName>
</protein>
<dbReference type="AlphaFoldDB" id="A0AAV2IMR7"/>
<dbReference type="Proteomes" id="UP001497497">
    <property type="component" value="Unassembled WGS sequence"/>
</dbReference>
<name>A0AAV2IMR7_LYMST</name>
<comment type="caution">
    <text evidence="1">The sequence shown here is derived from an EMBL/GenBank/DDBJ whole genome shotgun (WGS) entry which is preliminary data.</text>
</comment>
<accession>A0AAV2IMR7</accession>
<evidence type="ECO:0000313" key="1">
    <source>
        <dbReference type="EMBL" id="CAL1547491.1"/>
    </source>
</evidence>
<feature type="non-terminal residue" evidence="1">
    <location>
        <position position="181"/>
    </location>
</feature>
<reference evidence="1 2" key="1">
    <citation type="submission" date="2024-04" db="EMBL/GenBank/DDBJ databases">
        <authorList>
            <consortium name="Genoscope - CEA"/>
            <person name="William W."/>
        </authorList>
    </citation>
    <scope>NUCLEOTIDE SEQUENCE [LARGE SCALE GENOMIC DNA]</scope>
</reference>
<gene>
    <name evidence="1" type="ORF">GSLYS_00020808001</name>
</gene>